<evidence type="ECO:0000313" key="1">
    <source>
        <dbReference type="EMBL" id="JAH20068.1"/>
    </source>
</evidence>
<reference evidence="1" key="1">
    <citation type="submission" date="2014-11" db="EMBL/GenBank/DDBJ databases">
        <authorList>
            <person name="Amaro Gonzalez C."/>
        </authorList>
    </citation>
    <scope>NUCLEOTIDE SEQUENCE</scope>
</reference>
<protein>
    <submittedName>
        <fullName evidence="1">Uncharacterized protein</fullName>
    </submittedName>
</protein>
<reference evidence="1" key="2">
    <citation type="journal article" date="2015" name="Fish Shellfish Immunol.">
        <title>Early steps in the European eel (Anguilla anguilla)-Vibrio vulnificus interaction in the gills: Role of the RtxA13 toxin.</title>
        <authorList>
            <person name="Callol A."/>
            <person name="Pajuelo D."/>
            <person name="Ebbesson L."/>
            <person name="Teles M."/>
            <person name="MacKenzie S."/>
            <person name="Amaro C."/>
        </authorList>
    </citation>
    <scope>NUCLEOTIDE SEQUENCE</scope>
</reference>
<dbReference type="EMBL" id="GBXM01088509">
    <property type="protein sequence ID" value="JAH20068.1"/>
    <property type="molecule type" value="Transcribed_RNA"/>
</dbReference>
<sequence length="72" mass="8140">MYINVYTRISASKLHRWCPLSRSRNKLQVRCSFWEGGEGSLQKSLIRILPGWDIMGNPFLWGVLSGADGQTG</sequence>
<proteinExistence type="predicted"/>
<name>A0A0E9QVC7_ANGAN</name>
<organism evidence="1">
    <name type="scientific">Anguilla anguilla</name>
    <name type="common">European freshwater eel</name>
    <name type="synonym">Muraena anguilla</name>
    <dbReference type="NCBI Taxonomy" id="7936"/>
    <lineage>
        <taxon>Eukaryota</taxon>
        <taxon>Metazoa</taxon>
        <taxon>Chordata</taxon>
        <taxon>Craniata</taxon>
        <taxon>Vertebrata</taxon>
        <taxon>Euteleostomi</taxon>
        <taxon>Actinopterygii</taxon>
        <taxon>Neopterygii</taxon>
        <taxon>Teleostei</taxon>
        <taxon>Anguilliformes</taxon>
        <taxon>Anguillidae</taxon>
        <taxon>Anguilla</taxon>
    </lineage>
</organism>
<accession>A0A0E9QVC7</accession>
<dbReference type="AlphaFoldDB" id="A0A0E9QVC7"/>